<gene>
    <name evidence="2" type="ORF">F8A88_11700</name>
</gene>
<dbReference type="SUPFAM" id="SSF53756">
    <property type="entry name" value="UDP-Glycosyltransferase/glycogen phosphorylase"/>
    <property type="match status" value="1"/>
</dbReference>
<dbReference type="GO" id="GO:0016757">
    <property type="term" value="F:glycosyltransferase activity"/>
    <property type="evidence" value="ECO:0007669"/>
    <property type="project" value="UniProtKB-ARBA"/>
</dbReference>
<dbReference type="Gene3D" id="3.40.50.2000">
    <property type="entry name" value="Glycogen Phosphorylase B"/>
    <property type="match status" value="2"/>
</dbReference>
<protein>
    <submittedName>
        <fullName evidence="2">Glycosyltransferase family 4 protein</fullName>
    </submittedName>
</protein>
<evidence type="ECO:0000259" key="1">
    <source>
        <dbReference type="Pfam" id="PF13439"/>
    </source>
</evidence>
<sequence>MKILLLDLGKQMRGGQRQVLYLARHLQNIPGFEPHIVAPEASPLPGRAREWNIPCSTIPAASDLNPVNILSFFKLLKKIRPNVIHTNDAKGASLGSLAKSASRHDFKLIHSRRVSYSPKKGWSTKKYAMGDMIVGVSKEICQAMTGCGIDERKTRVIHSGIDANLYSPRKSKESLFTIGAIGALTKQKGMHVLLDALKELRQKTNLPEWQCLIAGNGPLMNDLQSHANVLGISDAILFLGHAESTTVLEKIDVLAVPSVDGEGSNAVIKEGWATGTPLITSDLPSNLELVTDKQDGLVFPNRDAKALAEALSRLMTDDDLARSLVKAGHDSVDRFSVQVMGEQYVQLYKELAT</sequence>
<dbReference type="PANTHER" id="PTHR12526">
    <property type="entry name" value="GLYCOSYLTRANSFERASE"/>
    <property type="match status" value="1"/>
</dbReference>
<reference evidence="2 3" key="1">
    <citation type="journal article" date="2017" name="Int. J. Syst. Evol. Microbiol.">
        <title>Desulfovibrio senegalensis sp. nov., a mesophilic sulfate reducer isolated from marine sediment.</title>
        <authorList>
            <person name="Thioye A."/>
            <person name="Gam Z.B.A."/>
            <person name="Mbengue M."/>
            <person name="Cayol J.L."/>
            <person name="Joseph-Bartoli M."/>
            <person name="Toure-Kane C."/>
            <person name="Labat M."/>
        </authorList>
    </citation>
    <scope>NUCLEOTIDE SEQUENCE [LARGE SCALE GENOMIC DNA]</scope>
    <source>
        <strain evidence="2 3">DSM 101509</strain>
    </source>
</reference>
<evidence type="ECO:0000313" key="2">
    <source>
        <dbReference type="EMBL" id="KAB1441092.1"/>
    </source>
</evidence>
<keyword evidence="2" id="KW-0808">Transferase</keyword>
<proteinExistence type="predicted"/>
<dbReference type="Pfam" id="PF13692">
    <property type="entry name" value="Glyco_trans_1_4"/>
    <property type="match status" value="1"/>
</dbReference>
<evidence type="ECO:0000313" key="3">
    <source>
        <dbReference type="Proteomes" id="UP000438699"/>
    </source>
</evidence>
<dbReference type="AlphaFoldDB" id="A0A6N6N136"/>
<accession>A0A6N6N136</accession>
<dbReference type="Pfam" id="PF13439">
    <property type="entry name" value="Glyco_transf_4"/>
    <property type="match status" value="1"/>
</dbReference>
<dbReference type="EMBL" id="WAIE01000005">
    <property type="protein sequence ID" value="KAB1441092.1"/>
    <property type="molecule type" value="Genomic_DNA"/>
</dbReference>
<comment type="caution">
    <text evidence="2">The sequence shown here is derived from an EMBL/GenBank/DDBJ whole genome shotgun (WGS) entry which is preliminary data.</text>
</comment>
<dbReference type="Proteomes" id="UP000438699">
    <property type="component" value="Unassembled WGS sequence"/>
</dbReference>
<keyword evidence="3" id="KW-1185">Reference proteome</keyword>
<feature type="domain" description="Glycosyltransferase subfamily 4-like N-terminal" evidence="1">
    <location>
        <begin position="13"/>
        <end position="164"/>
    </location>
</feature>
<dbReference type="OrthoDB" id="9806653at2"/>
<organism evidence="2 3">
    <name type="scientific">Pseudodesulfovibrio senegalensis</name>
    <dbReference type="NCBI Taxonomy" id="1721087"/>
    <lineage>
        <taxon>Bacteria</taxon>
        <taxon>Pseudomonadati</taxon>
        <taxon>Thermodesulfobacteriota</taxon>
        <taxon>Desulfovibrionia</taxon>
        <taxon>Desulfovibrionales</taxon>
        <taxon>Desulfovibrionaceae</taxon>
    </lineage>
</organism>
<dbReference type="CDD" id="cd03801">
    <property type="entry name" value="GT4_PimA-like"/>
    <property type="match status" value="1"/>
</dbReference>
<dbReference type="InterPro" id="IPR028098">
    <property type="entry name" value="Glyco_trans_4-like_N"/>
</dbReference>
<name>A0A6N6N136_9BACT</name>